<dbReference type="Proteomes" id="UP001165143">
    <property type="component" value="Unassembled WGS sequence"/>
</dbReference>
<reference evidence="1" key="1">
    <citation type="submission" date="2023-02" db="EMBL/GenBank/DDBJ databases">
        <title>Kitasatospora phosalacinea NBRC 14362.</title>
        <authorList>
            <person name="Ichikawa N."/>
            <person name="Sato H."/>
            <person name="Tonouchi N."/>
        </authorList>
    </citation>
    <scope>NUCLEOTIDE SEQUENCE</scope>
    <source>
        <strain evidence="1">NBRC 14362</strain>
    </source>
</reference>
<accession>A0A9W6PII0</accession>
<evidence type="ECO:0000313" key="2">
    <source>
        <dbReference type="Proteomes" id="UP001165143"/>
    </source>
</evidence>
<protein>
    <submittedName>
        <fullName evidence="1">Uncharacterized protein</fullName>
    </submittedName>
</protein>
<proteinExistence type="predicted"/>
<name>A0A9W6PII0_9ACTN</name>
<dbReference type="RefSeq" id="WP_051777127.1">
    <property type="nucleotide sequence ID" value="NZ_BSRX01000031.1"/>
</dbReference>
<evidence type="ECO:0000313" key="1">
    <source>
        <dbReference type="EMBL" id="GLW56814.1"/>
    </source>
</evidence>
<dbReference type="OrthoDB" id="5177790at2"/>
<gene>
    <name evidence="1" type="ORF">Kpho01_48250</name>
</gene>
<dbReference type="EMBL" id="BSRX01000031">
    <property type="protein sequence ID" value="GLW56814.1"/>
    <property type="molecule type" value="Genomic_DNA"/>
</dbReference>
<comment type="caution">
    <text evidence="1">The sequence shown here is derived from an EMBL/GenBank/DDBJ whole genome shotgun (WGS) entry which is preliminary data.</text>
</comment>
<sequence length="549" mass="59291">MLDEAVRSGSGDSLTASAREAAEQVQAAIQGLWKAPADGAAFGVDDLCRHTGLSSGVVSAVVDAFTMPEAQAPPREMALRFLSGVSPLRTHPLLRDATGRVLLVHDVLHLAAVRETLEQDLKDAGRWDAYSKHRGRYLEEEAARLLTVHFPGAEAYSGFEYFVPDPEARVVQQEPSQYTKCVEADALVVVDDVALIIEAKAVALTPAARAGHGQRLRRDLSRIVTDAAEQAQRLRERIRSDAGLRLRDGMWIDLGHVRETHTVAVSLEDLSGITTVTAELVRAGLLPPGDLPWTVSLHDLRVISELVARPAELLLYLRRRTGVETTLKFVAVDELDLFLQFYSSGLWVEPDPDAVAAALPGLGSATTASRRRRSSEHGEVIVSLTGPLDDWYAYQLGDSPVPAPKPAMVGDADLVAFVDAIAETAAPGWLAAGAVLLGGSAKGQGQFTAAMRKVCTMTANDGRPHTIAHVCGTTPADSSVLIWMSVPHPTSQRAAEVFLDRYLRAKKHQLGVSRAFAFLVDGRSRRLTGMLYDNTLPGPDPLLDRLVAQ</sequence>
<dbReference type="AlphaFoldDB" id="A0A9W6PII0"/>
<organism evidence="1 2">
    <name type="scientific">Kitasatospora phosalacinea</name>
    <dbReference type="NCBI Taxonomy" id="2065"/>
    <lineage>
        <taxon>Bacteria</taxon>
        <taxon>Bacillati</taxon>
        <taxon>Actinomycetota</taxon>
        <taxon>Actinomycetes</taxon>
        <taxon>Kitasatosporales</taxon>
        <taxon>Streptomycetaceae</taxon>
        <taxon>Kitasatospora</taxon>
    </lineage>
</organism>